<accession>A0A077HMX3</accession>
<dbReference type="Pfam" id="PF22483">
    <property type="entry name" value="Mu-transpos_C_2"/>
    <property type="match status" value="1"/>
</dbReference>
<name>A0A077HMX3_9CORY</name>
<evidence type="ECO:0000256" key="1">
    <source>
        <dbReference type="ARBA" id="ARBA00009277"/>
    </source>
</evidence>
<dbReference type="RefSeq" id="WP_038613077.1">
    <property type="nucleotide sequence ID" value="NZ_CP009215.1"/>
</dbReference>
<dbReference type="EMBL" id="CP009215">
    <property type="protein sequence ID" value="AIL97695.1"/>
    <property type="molecule type" value="Genomic_DNA"/>
</dbReference>
<dbReference type="NCBIfam" id="NF033546">
    <property type="entry name" value="transpos_IS21"/>
    <property type="match status" value="1"/>
</dbReference>
<feature type="compositionally biased region" description="Low complexity" evidence="2">
    <location>
        <begin position="504"/>
        <end position="520"/>
    </location>
</feature>
<dbReference type="OrthoDB" id="2065409at2"/>
<dbReference type="InterPro" id="IPR054353">
    <property type="entry name" value="IstA-like_C"/>
</dbReference>
<dbReference type="EMBL" id="CP009215">
    <property type="protein sequence ID" value="AIL97556.1"/>
    <property type="molecule type" value="Genomic_DNA"/>
</dbReference>
<dbReference type="PANTHER" id="PTHR35004:SF8">
    <property type="entry name" value="TRANSPOSASE RV3428C-RELATED"/>
    <property type="match status" value="1"/>
</dbReference>
<dbReference type="InterPro" id="IPR001584">
    <property type="entry name" value="Integrase_cat-core"/>
</dbReference>
<dbReference type="Gene3D" id="3.30.420.10">
    <property type="entry name" value="Ribonuclease H-like superfamily/Ribonuclease H"/>
    <property type="match status" value="1"/>
</dbReference>
<protein>
    <submittedName>
        <fullName evidence="5">Transposase</fullName>
    </submittedName>
</protein>
<evidence type="ECO:0000313" key="4">
    <source>
        <dbReference type="EMBL" id="AIL97556.1"/>
    </source>
</evidence>
<evidence type="ECO:0000313" key="6">
    <source>
        <dbReference type="Proteomes" id="UP000028939"/>
    </source>
</evidence>
<dbReference type="InterPro" id="IPR012337">
    <property type="entry name" value="RNaseH-like_sf"/>
</dbReference>
<keyword evidence="6" id="KW-1185">Reference proteome</keyword>
<dbReference type="Proteomes" id="UP000028939">
    <property type="component" value="Chromosome"/>
</dbReference>
<feature type="domain" description="Integrase catalytic" evidence="3">
    <location>
        <begin position="133"/>
        <end position="315"/>
    </location>
</feature>
<dbReference type="GO" id="GO:0003676">
    <property type="term" value="F:nucleic acid binding"/>
    <property type="evidence" value="ECO:0007669"/>
    <property type="project" value="InterPro"/>
</dbReference>
<sequence length="547" mass="60613">MTDYRAVMKLLVQQRSYRQIEQQLGCSHRAISRSNQVLRSLGIRTVDQVLALTDDELDELFVDGRSTGQGEFVPIDFDAVVKARTGRNKQTLQVLWARYTSTPALPGQLHYSYDRFRQLVASHVDAAGLTARITHTPGHTMQVDWAGTKMRLFDPYGAPGIKVSVFVASMPYSGMIFALACPDERQHSWLDAHHHAFAYFGGVPEVVVPDNASTASNAISAADRNRKVNDTYEQFLEHYNTAALPTRSKRPKDKANVEAAVKIVTHKVIHALDGHQCVDLDELNTRIRQMVDQINQAVPFRHQQTSRKDIFDAHERHLLTALPDTPWQRTEWKRAKIAPDFHITVASVRYSVPHQLVGRTVDVRITGQVLTVFDGGRAVTTHALSHTRGAYVTDTDHIPANMDHTQGLWTSDYFLREAQKIGPATRTVIEEMIAAKAIPAQAYQSCRNVLSMGKHANKPVLEEACKRLLSSDGTRRAVSYTAVKNMMAAVRKEAATRPHGFDQPAPATPGHPAHAPAAATRDTSGAYLGGAAQFSLDNLIKKGTTTP</sequence>
<dbReference type="SUPFAM" id="SSF53098">
    <property type="entry name" value="Ribonuclease H-like"/>
    <property type="match status" value="1"/>
</dbReference>
<evidence type="ECO:0000256" key="2">
    <source>
        <dbReference type="SAM" id="MobiDB-lite"/>
    </source>
</evidence>
<dbReference type="KEGG" id="cuv:CUREI_10830"/>
<reference evidence="5 6" key="1">
    <citation type="submission" date="2014-08" db="EMBL/GenBank/DDBJ databases">
        <title>Complete genome sequence of Corynebacterium ureicelerivorans DSM 45051, a lipophilic and urea-splitting isolate from a blood culture of a septicaemia patient.</title>
        <authorList>
            <person name="Tippelt A."/>
            <person name="Albersmeier A."/>
            <person name="Brinkrolf K."/>
            <person name="Ruckert C."/>
            <person name="Tauch A."/>
        </authorList>
    </citation>
    <scope>NUCLEOTIDE SEQUENCE [LARGE SCALE GENOMIC DNA]</scope>
    <source>
        <strain evidence="5 6">IMMIB RIV-2301</strain>
    </source>
</reference>
<proteinExistence type="inferred from homology"/>
<dbReference type="AlphaFoldDB" id="A0A077HMX3"/>
<dbReference type="PANTHER" id="PTHR35004">
    <property type="entry name" value="TRANSPOSASE RV3428C-RELATED"/>
    <property type="match status" value="1"/>
</dbReference>
<evidence type="ECO:0000313" key="5">
    <source>
        <dbReference type="EMBL" id="AIL97695.1"/>
    </source>
</evidence>
<dbReference type="GO" id="GO:0015074">
    <property type="term" value="P:DNA integration"/>
    <property type="evidence" value="ECO:0007669"/>
    <property type="project" value="InterPro"/>
</dbReference>
<gene>
    <name evidence="4" type="ORF">CUREI_09960</name>
    <name evidence="5" type="ORF">CUREI_10830</name>
</gene>
<dbReference type="KEGG" id="cuv:CUREI_09960"/>
<organism evidence="5 6">
    <name type="scientific">Corynebacterium ureicelerivorans</name>
    <dbReference type="NCBI Taxonomy" id="401472"/>
    <lineage>
        <taxon>Bacteria</taxon>
        <taxon>Bacillati</taxon>
        <taxon>Actinomycetota</taxon>
        <taxon>Actinomycetes</taxon>
        <taxon>Mycobacteriales</taxon>
        <taxon>Corynebacteriaceae</taxon>
        <taxon>Corynebacterium</taxon>
    </lineage>
</organism>
<dbReference type="InterPro" id="IPR036397">
    <property type="entry name" value="RNaseH_sf"/>
</dbReference>
<dbReference type="HOGENOM" id="CLU_020626_11_0_11"/>
<dbReference type="PROSITE" id="PS50994">
    <property type="entry name" value="INTEGRASE"/>
    <property type="match status" value="1"/>
</dbReference>
<evidence type="ECO:0000259" key="3">
    <source>
        <dbReference type="PROSITE" id="PS50994"/>
    </source>
</evidence>
<dbReference type="STRING" id="401472.CUREI_09960"/>
<feature type="region of interest" description="Disordered" evidence="2">
    <location>
        <begin position="493"/>
        <end position="522"/>
    </location>
</feature>
<comment type="similarity">
    <text evidence="1">Belongs to the transposase IS21/IS408/IS1162 family.</text>
</comment>